<evidence type="ECO:0000313" key="2">
    <source>
        <dbReference type="EMBL" id="WSE26290.1"/>
    </source>
</evidence>
<sequence length="176" mass="18286">MTGPGPAGKPAPVASPATSAAAPSTAFVPAKSPARLGAACPFLDAAEIARAFGDDNGYASSEDPPDTEGDITSYTCEYRRADDQDYEWAELTVIAAPGHPSRKTALQVSTQDCSDKPQALSEAAVYCGNSDHGTDITVAKSSHGEMRVALLTLTLASTDTFREGYTTLASTIAERL</sequence>
<organism evidence="2 3">
    <name type="scientific">Amycolatopsis rhabdoformis</name>
    <dbReference type="NCBI Taxonomy" id="1448059"/>
    <lineage>
        <taxon>Bacteria</taxon>
        <taxon>Bacillati</taxon>
        <taxon>Actinomycetota</taxon>
        <taxon>Actinomycetes</taxon>
        <taxon>Pseudonocardiales</taxon>
        <taxon>Pseudonocardiaceae</taxon>
        <taxon>Amycolatopsis</taxon>
    </lineage>
</organism>
<dbReference type="EMBL" id="CP142149">
    <property type="protein sequence ID" value="WSE26290.1"/>
    <property type="molecule type" value="Genomic_DNA"/>
</dbReference>
<gene>
    <name evidence="2" type="ORF">VSH64_25790</name>
</gene>
<name>A0ABZ1HY44_9PSEU</name>
<proteinExistence type="predicted"/>
<feature type="region of interest" description="Disordered" evidence="1">
    <location>
        <begin position="1"/>
        <end position="26"/>
    </location>
</feature>
<dbReference type="Proteomes" id="UP001330812">
    <property type="component" value="Chromosome"/>
</dbReference>
<reference evidence="2 3" key="1">
    <citation type="journal article" date="2015" name="Int. J. Syst. Evol. Microbiol.">
        <title>Amycolatopsis rhabdoformis sp. nov., an actinomycete isolated from a tropical forest soil.</title>
        <authorList>
            <person name="Souza W.R."/>
            <person name="Silva R.E."/>
            <person name="Goodfellow M."/>
            <person name="Busarakam K."/>
            <person name="Figueiro F.S."/>
            <person name="Ferreira D."/>
            <person name="Rodrigues-Filho E."/>
            <person name="Moraes L.A.B."/>
            <person name="Zucchi T.D."/>
        </authorList>
    </citation>
    <scope>NUCLEOTIDE SEQUENCE [LARGE SCALE GENOMIC DNA]</scope>
    <source>
        <strain evidence="2 3">NCIMB 14900</strain>
    </source>
</reference>
<dbReference type="RefSeq" id="WP_326565258.1">
    <property type="nucleotide sequence ID" value="NZ_CP142149.1"/>
</dbReference>
<evidence type="ECO:0000313" key="3">
    <source>
        <dbReference type="Proteomes" id="UP001330812"/>
    </source>
</evidence>
<accession>A0ABZ1HY44</accession>
<keyword evidence="3" id="KW-1185">Reference proteome</keyword>
<protein>
    <recommendedName>
        <fullName evidence="4">DUF3558 domain-containing protein</fullName>
    </recommendedName>
</protein>
<evidence type="ECO:0000256" key="1">
    <source>
        <dbReference type="SAM" id="MobiDB-lite"/>
    </source>
</evidence>
<evidence type="ECO:0008006" key="4">
    <source>
        <dbReference type="Google" id="ProtNLM"/>
    </source>
</evidence>